<dbReference type="CDD" id="cd06661">
    <property type="entry name" value="GGCT_like"/>
    <property type="match status" value="1"/>
</dbReference>
<protein>
    <submittedName>
        <fullName evidence="1">Gamma-glutamylcyclotransferase</fullName>
    </submittedName>
</protein>
<dbReference type="SUPFAM" id="SSF110857">
    <property type="entry name" value="Gamma-glutamyl cyclotransferase-like"/>
    <property type="match status" value="1"/>
</dbReference>
<evidence type="ECO:0000313" key="1">
    <source>
        <dbReference type="EMBL" id="AZV79494.1"/>
    </source>
</evidence>
<dbReference type="Gene3D" id="3.10.490.10">
    <property type="entry name" value="Gamma-glutamyl cyclotransferase-like"/>
    <property type="match status" value="1"/>
</dbReference>
<name>A0A3T0N622_9RHOB</name>
<organism evidence="1 2">
    <name type="scientific">Parasedimentitalea marina</name>
    <dbReference type="NCBI Taxonomy" id="2483033"/>
    <lineage>
        <taxon>Bacteria</taxon>
        <taxon>Pseudomonadati</taxon>
        <taxon>Pseudomonadota</taxon>
        <taxon>Alphaproteobacteria</taxon>
        <taxon>Rhodobacterales</taxon>
        <taxon>Paracoccaceae</taxon>
        <taxon>Parasedimentitalea</taxon>
    </lineage>
</organism>
<proteinExistence type="predicted"/>
<dbReference type="AlphaFoldDB" id="A0A3T0N622"/>
<dbReference type="GO" id="GO:0016740">
    <property type="term" value="F:transferase activity"/>
    <property type="evidence" value="ECO:0007669"/>
    <property type="project" value="UniProtKB-KW"/>
</dbReference>
<accession>A0A3T0N622</accession>
<evidence type="ECO:0000313" key="2">
    <source>
        <dbReference type="Proteomes" id="UP000283063"/>
    </source>
</evidence>
<keyword evidence="2" id="KW-1185">Reference proteome</keyword>
<sequence length="188" mass="20461">MSTPYFFGYGSLVNLATHDYHDPQPARLSGWRRAWVHTGLREVAFLTAVPCGDSTIDGLIAAVPGADWDALDQREFAYDRLPASAEVQHQMDASPEISVYAVPQSAQMPGSDLHPILLSYLDVVVQGYKQVFGAAGVAEFFASTDGWDAPILNDRATPIYPRHQPLEAAQTELVDHHLDAVGAKVVMG</sequence>
<dbReference type="RefSeq" id="WP_127750071.1">
    <property type="nucleotide sequence ID" value="NZ_CP033219.1"/>
</dbReference>
<dbReference type="Proteomes" id="UP000283063">
    <property type="component" value="Chromosome"/>
</dbReference>
<dbReference type="OrthoDB" id="5567366at2"/>
<dbReference type="InterPro" id="IPR013024">
    <property type="entry name" value="GGCT-like"/>
</dbReference>
<keyword evidence="1" id="KW-0808">Transferase</keyword>
<dbReference type="KEGG" id="sedi:EBB79_17545"/>
<reference evidence="1 2" key="1">
    <citation type="submission" date="2018-10" db="EMBL/GenBank/DDBJ databases">
        <title>Parasedimentitalea marina sp. nov., a psychrophilic bacterium isolated from deep seawater of the New Britain Trench.</title>
        <authorList>
            <person name="Cao J."/>
        </authorList>
    </citation>
    <scope>NUCLEOTIDE SEQUENCE [LARGE SCALE GENOMIC DNA]</scope>
    <source>
        <strain evidence="1 2">W43</strain>
    </source>
</reference>
<gene>
    <name evidence="1" type="ORF">EBB79_17545</name>
</gene>
<dbReference type="InterPro" id="IPR036568">
    <property type="entry name" value="GGCT-like_sf"/>
</dbReference>
<dbReference type="EMBL" id="CP033219">
    <property type="protein sequence ID" value="AZV79494.1"/>
    <property type="molecule type" value="Genomic_DNA"/>
</dbReference>